<dbReference type="PANTHER" id="PTHR31350:SF21">
    <property type="entry name" value="F-BOX ONLY PROTEIN 21"/>
    <property type="match status" value="1"/>
</dbReference>
<comment type="similarity">
    <text evidence="1">Belongs to the UPF0162 family.</text>
</comment>
<keyword evidence="4" id="KW-1185">Reference proteome</keyword>
<organism evidence="3 4">
    <name type="scientific">Rhodoferax sediminis</name>
    <dbReference type="NCBI Taxonomy" id="2509614"/>
    <lineage>
        <taxon>Bacteria</taxon>
        <taxon>Pseudomonadati</taxon>
        <taxon>Pseudomonadota</taxon>
        <taxon>Betaproteobacteria</taxon>
        <taxon>Burkholderiales</taxon>
        <taxon>Comamonadaceae</taxon>
        <taxon>Rhodoferax</taxon>
    </lineage>
</organism>
<feature type="domain" description="Protein SirB1 N-terminal" evidence="2">
    <location>
        <begin position="45"/>
        <end position="202"/>
    </location>
</feature>
<accession>A0A515D958</accession>
<dbReference type="InterPro" id="IPR011990">
    <property type="entry name" value="TPR-like_helical_dom_sf"/>
</dbReference>
<dbReference type="Pfam" id="PF13371">
    <property type="entry name" value="TPR_9"/>
    <property type="match status" value="1"/>
</dbReference>
<evidence type="ECO:0000313" key="4">
    <source>
        <dbReference type="Proteomes" id="UP000316798"/>
    </source>
</evidence>
<dbReference type="InterPro" id="IPR032698">
    <property type="entry name" value="SirB1_N"/>
</dbReference>
<dbReference type="Pfam" id="PF13369">
    <property type="entry name" value="Transglut_core2"/>
    <property type="match status" value="1"/>
</dbReference>
<evidence type="ECO:0000313" key="3">
    <source>
        <dbReference type="EMBL" id="QDL36935.1"/>
    </source>
</evidence>
<sequence length="288" mass="32332">MKISLRAPTPLEFFTALVQSDEHFPLLEAAASLAQDEYPELDVQQVLGEVDQLLARLKRRIPPDAAPLQCLRVLNQFFFRDLGFGGNVNDYYDPDNSYLNAVLRTRRGIPISLAVLWMELAHGLGLSARGVGFPGHFMVKVNLPKGQVVIDPFSGQSLSREELSERLEPYQRRSGLVEDFEAPIGLYLQATPPRDIIARMLRNLKEIHKTQQDWQRLIAVQDRLIILLPQAWGEYRDRGLAHASLGNAAQAVLDLENYLVHAEEAFDIDAMADRVAELRRAKNGSAPG</sequence>
<dbReference type="OrthoDB" id="232498at2"/>
<evidence type="ECO:0000259" key="2">
    <source>
        <dbReference type="Pfam" id="PF13369"/>
    </source>
</evidence>
<evidence type="ECO:0000256" key="1">
    <source>
        <dbReference type="ARBA" id="ARBA00007100"/>
    </source>
</evidence>
<reference evidence="3 4" key="1">
    <citation type="submission" date="2019-01" db="EMBL/GenBank/DDBJ databases">
        <title>Genomic insights into a novel species Rhodoferax sp.</title>
        <authorList>
            <person name="Jin L."/>
        </authorList>
    </citation>
    <scope>NUCLEOTIDE SEQUENCE [LARGE SCALE GENOMIC DNA]</scope>
    <source>
        <strain evidence="3 4">CHu59-6-5</strain>
    </source>
</reference>
<dbReference type="Proteomes" id="UP000316798">
    <property type="component" value="Chromosome"/>
</dbReference>
<proteinExistence type="inferred from homology"/>
<dbReference type="KEGG" id="rhf:EUB48_06255"/>
<protein>
    <submittedName>
        <fullName evidence="3">Tetratricopeptide repeat protein</fullName>
    </submittedName>
</protein>
<dbReference type="SUPFAM" id="SSF48452">
    <property type="entry name" value="TPR-like"/>
    <property type="match status" value="1"/>
</dbReference>
<gene>
    <name evidence="3" type="ORF">EUB48_06255</name>
</gene>
<dbReference type="PANTHER" id="PTHR31350">
    <property type="entry name" value="SI:DKEY-261L7.2"/>
    <property type="match status" value="1"/>
</dbReference>
<dbReference type="RefSeq" id="WP_142818091.1">
    <property type="nucleotide sequence ID" value="NZ_CP035503.1"/>
</dbReference>
<dbReference type="EMBL" id="CP035503">
    <property type="protein sequence ID" value="QDL36935.1"/>
    <property type="molecule type" value="Genomic_DNA"/>
</dbReference>
<name>A0A515D958_9BURK</name>
<dbReference type="AlphaFoldDB" id="A0A515D958"/>